<evidence type="ECO:0000256" key="1">
    <source>
        <dbReference type="SAM" id="Coils"/>
    </source>
</evidence>
<evidence type="ECO:0000313" key="4">
    <source>
        <dbReference type="Proteomes" id="UP000218231"/>
    </source>
</evidence>
<keyword evidence="4" id="KW-1185">Reference proteome</keyword>
<accession>A0A2A2M576</accession>
<feature type="coiled-coil region" evidence="1">
    <location>
        <begin position="7"/>
        <end position="34"/>
    </location>
</feature>
<name>A0A2A2M576_9BILA</name>
<dbReference type="EMBL" id="LIAE01005033">
    <property type="protein sequence ID" value="PAV93569.1"/>
    <property type="molecule type" value="Genomic_DNA"/>
</dbReference>
<evidence type="ECO:0000313" key="3">
    <source>
        <dbReference type="EMBL" id="PAV93569.1"/>
    </source>
</evidence>
<comment type="caution">
    <text evidence="3">The sequence shown here is derived from an EMBL/GenBank/DDBJ whole genome shotgun (WGS) entry which is preliminary data.</text>
</comment>
<dbReference type="AlphaFoldDB" id="A0A2A2M576"/>
<keyword evidence="1" id="KW-0175">Coiled coil</keyword>
<evidence type="ECO:0000256" key="2">
    <source>
        <dbReference type="SAM" id="MobiDB-lite"/>
    </source>
</evidence>
<feature type="region of interest" description="Disordered" evidence="2">
    <location>
        <begin position="44"/>
        <end position="66"/>
    </location>
</feature>
<protein>
    <submittedName>
        <fullName evidence="3">Uncharacterized protein</fullName>
    </submittedName>
</protein>
<gene>
    <name evidence="3" type="ORF">WR25_08220</name>
</gene>
<reference evidence="3 4" key="1">
    <citation type="journal article" date="2017" name="Curr. Biol.">
        <title>Genome architecture and evolution of a unichromosomal asexual nematode.</title>
        <authorList>
            <person name="Fradin H."/>
            <person name="Zegar C."/>
            <person name="Gutwein M."/>
            <person name="Lucas J."/>
            <person name="Kovtun M."/>
            <person name="Corcoran D."/>
            <person name="Baugh L.R."/>
            <person name="Kiontke K."/>
            <person name="Gunsalus K."/>
            <person name="Fitch D.H."/>
            <person name="Piano F."/>
        </authorList>
    </citation>
    <scope>NUCLEOTIDE SEQUENCE [LARGE SCALE GENOMIC DNA]</scope>
    <source>
        <strain evidence="3">PF1309</strain>
    </source>
</reference>
<sequence length="66" mass="7543">MDQLRTFNETLRQLANVEQDIAGHQQQLLAQRAELDTQRLALVAERDKRQQPRAGPGRPEQGAQDH</sequence>
<organism evidence="3 4">
    <name type="scientific">Diploscapter pachys</name>
    <dbReference type="NCBI Taxonomy" id="2018661"/>
    <lineage>
        <taxon>Eukaryota</taxon>
        <taxon>Metazoa</taxon>
        <taxon>Ecdysozoa</taxon>
        <taxon>Nematoda</taxon>
        <taxon>Chromadorea</taxon>
        <taxon>Rhabditida</taxon>
        <taxon>Rhabditina</taxon>
        <taxon>Rhabditomorpha</taxon>
        <taxon>Rhabditoidea</taxon>
        <taxon>Rhabditidae</taxon>
        <taxon>Diploscapter</taxon>
    </lineage>
</organism>
<proteinExistence type="predicted"/>
<dbReference type="Proteomes" id="UP000218231">
    <property type="component" value="Unassembled WGS sequence"/>
</dbReference>